<dbReference type="PANTHER" id="PTHR21411:SF0">
    <property type="entry name" value="REGULATORY PROTEIN ZESTE"/>
    <property type="match status" value="1"/>
</dbReference>
<evidence type="ECO:0000256" key="6">
    <source>
        <dbReference type="SAM" id="Coils"/>
    </source>
</evidence>
<comment type="function">
    <text evidence="5">Involved in transvection phenomena (= synapsis-dependent gene expression), where the synaptic pairing of chromosomes carrying genes with which zeste interacts influences the expression of these genes. Zeste binds to DNA and stimulates transcription from a nearby promoter.</text>
</comment>
<dbReference type="RefSeq" id="XP_050505177.1">
    <property type="nucleotide sequence ID" value="XM_050649220.1"/>
</dbReference>
<evidence type="ECO:0000259" key="7">
    <source>
        <dbReference type="Pfam" id="PF13873"/>
    </source>
</evidence>
<accession>A0ABM5K4R3</accession>
<organism evidence="8 9">
    <name type="scientific">Diabrotica virgifera virgifera</name>
    <name type="common">western corn rootworm</name>
    <dbReference type="NCBI Taxonomy" id="50390"/>
    <lineage>
        <taxon>Eukaryota</taxon>
        <taxon>Metazoa</taxon>
        <taxon>Ecdysozoa</taxon>
        <taxon>Arthropoda</taxon>
        <taxon>Hexapoda</taxon>
        <taxon>Insecta</taxon>
        <taxon>Pterygota</taxon>
        <taxon>Neoptera</taxon>
        <taxon>Endopterygota</taxon>
        <taxon>Coleoptera</taxon>
        <taxon>Polyphaga</taxon>
        <taxon>Cucujiformia</taxon>
        <taxon>Chrysomeloidea</taxon>
        <taxon>Chrysomelidae</taxon>
        <taxon>Galerucinae</taxon>
        <taxon>Diabroticina</taxon>
        <taxon>Diabroticites</taxon>
        <taxon>Diabrotica</taxon>
    </lineage>
</organism>
<keyword evidence="9" id="KW-1185">Reference proteome</keyword>
<keyword evidence="4" id="KW-0804">Transcription</keyword>
<keyword evidence="6" id="KW-0175">Coiled coil</keyword>
<protein>
    <recommendedName>
        <fullName evidence="2">Regulatory protein zeste</fullName>
    </recommendedName>
</protein>
<sequence>MDKVEKKRERGKNYTEQEKENLLEIVKQYLNVIENKLTDGTSVKLKNEVWEVITEEFNATAQSGIRNAGQLRLLYDSIKKKARKDKANQKVEIYKTGGGLNKFQESDSIGEKYLSMASTSGTQPILNIYDSTAPFDELLRNEGGVAQVAEEVQDQGSLEQCTENEPLKLPEKCKRLNYVSGVPHHKKNKCEEGSEKEKIKLKILQIRQEKEELSRDILKLEKQKLELAVKEKILQLRHQYGDEFENLKN</sequence>
<dbReference type="PANTHER" id="PTHR21411">
    <property type="entry name" value="APONTIC"/>
    <property type="match status" value="1"/>
</dbReference>
<evidence type="ECO:0000256" key="4">
    <source>
        <dbReference type="ARBA" id="ARBA00023163"/>
    </source>
</evidence>
<keyword evidence="3" id="KW-0805">Transcription regulation</keyword>
<comment type="subunit">
    <text evidence="1">Self-associates forming complexes of several hundred monomers.</text>
</comment>
<evidence type="ECO:0000313" key="9">
    <source>
        <dbReference type="Proteomes" id="UP001652700"/>
    </source>
</evidence>
<dbReference type="GeneID" id="126883575"/>
<evidence type="ECO:0000256" key="3">
    <source>
        <dbReference type="ARBA" id="ARBA00023015"/>
    </source>
</evidence>
<evidence type="ECO:0000256" key="1">
    <source>
        <dbReference type="ARBA" id="ARBA00011764"/>
    </source>
</evidence>
<feature type="coiled-coil region" evidence="6">
    <location>
        <begin position="196"/>
        <end position="230"/>
    </location>
</feature>
<dbReference type="EnsemblMetazoa" id="XM_050649220.1">
    <property type="protein sequence ID" value="XP_050505177.1"/>
    <property type="gene ID" value="LOC126883575"/>
</dbReference>
<feature type="domain" description="Myb/SANT-like DNA-binding" evidence="7">
    <location>
        <begin position="10"/>
        <end position="86"/>
    </location>
</feature>
<dbReference type="Proteomes" id="UP001652700">
    <property type="component" value="Unplaced"/>
</dbReference>
<evidence type="ECO:0000256" key="5">
    <source>
        <dbReference type="ARBA" id="ARBA00025466"/>
    </source>
</evidence>
<evidence type="ECO:0000256" key="2">
    <source>
        <dbReference type="ARBA" id="ARBA00016807"/>
    </source>
</evidence>
<dbReference type="Pfam" id="PF13873">
    <property type="entry name" value="Myb_DNA-bind_5"/>
    <property type="match status" value="1"/>
</dbReference>
<evidence type="ECO:0000313" key="8">
    <source>
        <dbReference type="EnsemblMetazoa" id="XP_050505177.1"/>
    </source>
</evidence>
<name>A0ABM5K4R3_DIAVI</name>
<proteinExistence type="predicted"/>
<reference evidence="8" key="1">
    <citation type="submission" date="2025-05" db="UniProtKB">
        <authorList>
            <consortium name="EnsemblMetazoa"/>
        </authorList>
    </citation>
    <scope>IDENTIFICATION</scope>
</reference>
<dbReference type="InterPro" id="IPR028002">
    <property type="entry name" value="Myb_DNA-bind_5"/>
</dbReference>